<evidence type="ECO:0000313" key="7">
    <source>
        <dbReference type="EMBL" id="PIU03814.1"/>
    </source>
</evidence>
<evidence type="ECO:0000313" key="8">
    <source>
        <dbReference type="Proteomes" id="UP000228996"/>
    </source>
</evidence>
<dbReference type="PANTHER" id="PTHR43409">
    <property type="entry name" value="ANAEROBIC MAGNESIUM-PROTOPORPHYRIN IX MONOMETHYL ESTER CYCLASE-RELATED"/>
    <property type="match status" value="1"/>
</dbReference>
<dbReference type="InterPro" id="IPR051198">
    <property type="entry name" value="BchE-like"/>
</dbReference>
<proteinExistence type="predicted"/>
<evidence type="ECO:0000256" key="2">
    <source>
        <dbReference type="ARBA" id="ARBA00022691"/>
    </source>
</evidence>
<dbReference type="InterPro" id="IPR058240">
    <property type="entry name" value="rSAM_sf"/>
</dbReference>
<keyword evidence="2" id="KW-0949">S-adenosyl-L-methionine</keyword>
<keyword evidence="4" id="KW-0408">Iron</keyword>
<dbReference type="SMART" id="SM00729">
    <property type="entry name" value="Elp3"/>
    <property type="match status" value="1"/>
</dbReference>
<dbReference type="Gene3D" id="3.20.20.70">
    <property type="entry name" value="Aldolase class I"/>
    <property type="match status" value="1"/>
</dbReference>
<dbReference type="SFLD" id="SFLDG01082">
    <property type="entry name" value="B12-binding_domain_containing"/>
    <property type="match status" value="1"/>
</dbReference>
<dbReference type="PROSITE" id="PS51918">
    <property type="entry name" value="RADICAL_SAM"/>
    <property type="match status" value="1"/>
</dbReference>
<evidence type="ECO:0000256" key="5">
    <source>
        <dbReference type="ARBA" id="ARBA00023014"/>
    </source>
</evidence>
<dbReference type="SFLD" id="SFLDS00029">
    <property type="entry name" value="Radical_SAM"/>
    <property type="match status" value="1"/>
</dbReference>
<dbReference type="InterPro" id="IPR013785">
    <property type="entry name" value="Aldolase_TIM"/>
</dbReference>
<protein>
    <submittedName>
        <fullName evidence="7">B12-binding domain-containing radical SAM protein</fullName>
    </submittedName>
</protein>
<dbReference type="EMBL" id="PEYO01000005">
    <property type="protein sequence ID" value="PIU03814.1"/>
    <property type="molecule type" value="Genomic_DNA"/>
</dbReference>
<dbReference type="AlphaFoldDB" id="A0A2M6XDS9"/>
<organism evidence="7 8">
    <name type="scientific">Candidatus Shapirobacteria bacterium CG08_land_8_20_14_0_20_39_18</name>
    <dbReference type="NCBI Taxonomy" id="1974883"/>
    <lineage>
        <taxon>Bacteria</taxon>
        <taxon>Candidatus Shapironibacteriota</taxon>
    </lineage>
</organism>
<dbReference type="Proteomes" id="UP000228996">
    <property type="component" value="Unassembled WGS sequence"/>
</dbReference>
<dbReference type="GO" id="GO:0003824">
    <property type="term" value="F:catalytic activity"/>
    <property type="evidence" value="ECO:0007669"/>
    <property type="project" value="InterPro"/>
</dbReference>
<evidence type="ECO:0000256" key="1">
    <source>
        <dbReference type="ARBA" id="ARBA00001966"/>
    </source>
</evidence>
<comment type="cofactor">
    <cofactor evidence="1">
        <name>[4Fe-4S] cluster</name>
        <dbReference type="ChEBI" id="CHEBI:49883"/>
    </cofactor>
</comment>
<accession>A0A2M6XDS9</accession>
<dbReference type="Gene3D" id="3.40.50.280">
    <property type="entry name" value="Cobalamin-binding domain"/>
    <property type="match status" value="1"/>
</dbReference>
<keyword evidence="3" id="KW-0479">Metal-binding</keyword>
<keyword evidence="5" id="KW-0411">Iron-sulfur</keyword>
<sequence>MKIAIAYPPLESEKGVPLLGQNRQFQWAHDPWTAYPMVPAYAATMLKNAGYKVIWLDGIAGEQTYSEWLSDVKKEKPDLLMIETKTPVIKRHWKIISDIKKLETGNWKLDICLVGDHVTALPEESFKNSKVDYILTGGDYDFLLLNLANYLSKGEKLESGIWYRTEIRNTKYEIRNTGKFKLNHDLNSLPMIDRELTKWQLYAYKNSNYLQKPGTYTMFGRDCWWGKCVFCSWTTLYPGAQFRVMSPKRALDEVGYILQHTCVREIMDDSGTFPVGDWLREFCKGMIKRGYNQKIKIDCNMRFNSDLTQKDYDLMAKAGFRFLLYGLESANQKTLDRLNKNLRVEQITTGVRMAKKAGLCPHATVMVGYPWETKEDAIQTLELAKKFFCEGLIDSLQATVVIPYPGTPLFKECEENDWLKTKDWDRYDMKEPVMKTVMSNEEILGMVRSIYSAIWSPQFVVRKLKEGLTDWNTFKYYTALGWKFISKRIDFKKTGIN</sequence>
<evidence type="ECO:0000256" key="3">
    <source>
        <dbReference type="ARBA" id="ARBA00022723"/>
    </source>
</evidence>
<name>A0A2M6XDS9_9BACT</name>
<dbReference type="PANTHER" id="PTHR43409:SF7">
    <property type="entry name" value="BLL1977 PROTEIN"/>
    <property type="match status" value="1"/>
</dbReference>
<dbReference type="SUPFAM" id="SSF102114">
    <property type="entry name" value="Radical SAM enzymes"/>
    <property type="match status" value="1"/>
</dbReference>
<dbReference type="Pfam" id="PF04055">
    <property type="entry name" value="Radical_SAM"/>
    <property type="match status" value="1"/>
</dbReference>
<dbReference type="GO" id="GO:0046872">
    <property type="term" value="F:metal ion binding"/>
    <property type="evidence" value="ECO:0007669"/>
    <property type="project" value="UniProtKB-KW"/>
</dbReference>
<reference evidence="8" key="1">
    <citation type="submission" date="2017-09" db="EMBL/GenBank/DDBJ databases">
        <title>Depth-based differentiation of microbial function through sediment-hosted aquifers and enrichment of novel symbionts in the deep terrestrial subsurface.</title>
        <authorList>
            <person name="Probst A.J."/>
            <person name="Ladd B."/>
            <person name="Jarett J.K."/>
            <person name="Geller-Mcgrath D.E."/>
            <person name="Sieber C.M.K."/>
            <person name="Emerson J.B."/>
            <person name="Anantharaman K."/>
            <person name="Thomas B.C."/>
            <person name="Malmstrom R."/>
            <person name="Stieglmeier M."/>
            <person name="Klingl A."/>
            <person name="Woyke T."/>
            <person name="Ryan C.M."/>
            <person name="Banfield J.F."/>
        </authorList>
    </citation>
    <scope>NUCLEOTIDE SEQUENCE [LARGE SCALE GENOMIC DNA]</scope>
</reference>
<comment type="caution">
    <text evidence="7">The sequence shown here is derived from an EMBL/GenBank/DDBJ whole genome shotgun (WGS) entry which is preliminary data.</text>
</comment>
<dbReference type="InterPro" id="IPR007197">
    <property type="entry name" value="rSAM"/>
</dbReference>
<evidence type="ECO:0000256" key="4">
    <source>
        <dbReference type="ARBA" id="ARBA00023004"/>
    </source>
</evidence>
<dbReference type="InterPro" id="IPR006638">
    <property type="entry name" value="Elp3/MiaA/NifB-like_rSAM"/>
</dbReference>
<evidence type="ECO:0000259" key="6">
    <source>
        <dbReference type="PROSITE" id="PS51918"/>
    </source>
</evidence>
<feature type="domain" description="Radical SAM core" evidence="6">
    <location>
        <begin position="209"/>
        <end position="441"/>
    </location>
</feature>
<gene>
    <name evidence="7" type="ORF">COT44_00845</name>
</gene>
<dbReference type="GO" id="GO:0051536">
    <property type="term" value="F:iron-sulfur cluster binding"/>
    <property type="evidence" value="ECO:0007669"/>
    <property type="project" value="UniProtKB-KW"/>
</dbReference>